<accession>A0AAV1EDP0</accession>
<dbReference type="PANTHER" id="PTHR31900:SF30">
    <property type="entry name" value="SUPERFAMILY PROTEIN, PUTATIVE-RELATED"/>
    <property type="match status" value="1"/>
</dbReference>
<dbReference type="Pfam" id="PF08387">
    <property type="entry name" value="FBD"/>
    <property type="match status" value="1"/>
</dbReference>
<gene>
    <name evidence="2" type="ORF">OLC1_LOCUS23805</name>
</gene>
<keyword evidence="3" id="KW-1185">Reference proteome</keyword>
<evidence type="ECO:0000259" key="1">
    <source>
        <dbReference type="SMART" id="SM00579"/>
    </source>
</evidence>
<dbReference type="AlphaFoldDB" id="A0AAV1EDP0"/>
<sequence length="269" mass="30519">MAEDRISDLPDAIISRILSYLPTEQPWIALFQSIPDLELDFDDSLLRHDPNGEPFEGNPAFVNCVGGVLSRLLEINAKIRGFKLKVHKKYENDEDGGHCNYKIYSNCRIIGSWLHSAASLGVQFVSLDVSFADSKELLSSLDGCITLEKLQFTERLDFSVSGLPRVMNSVDPFGHNWNIPDGCYARFLSSIPIGVPFYLTQHLKKIKIQKFSGWEDEIDFMVYLLRNGKVLQEVSFFGNFGFSADDQLVLERFQAAITSTTCQIRFFRN</sequence>
<dbReference type="PANTHER" id="PTHR31900">
    <property type="entry name" value="F-BOX/RNI SUPERFAMILY PROTEIN-RELATED"/>
    <property type="match status" value="1"/>
</dbReference>
<protein>
    <submittedName>
        <fullName evidence="2">OLC1v1019289C1</fullName>
    </submittedName>
</protein>
<evidence type="ECO:0000313" key="3">
    <source>
        <dbReference type="Proteomes" id="UP001161247"/>
    </source>
</evidence>
<proteinExistence type="predicted"/>
<reference evidence="2" key="1">
    <citation type="submission" date="2023-03" db="EMBL/GenBank/DDBJ databases">
        <authorList>
            <person name="Julca I."/>
        </authorList>
    </citation>
    <scope>NUCLEOTIDE SEQUENCE</scope>
</reference>
<dbReference type="Proteomes" id="UP001161247">
    <property type="component" value="Chromosome 9"/>
</dbReference>
<dbReference type="SMART" id="SM00579">
    <property type="entry name" value="FBD"/>
    <property type="match status" value="1"/>
</dbReference>
<organism evidence="2 3">
    <name type="scientific">Oldenlandia corymbosa var. corymbosa</name>
    <dbReference type="NCBI Taxonomy" id="529605"/>
    <lineage>
        <taxon>Eukaryota</taxon>
        <taxon>Viridiplantae</taxon>
        <taxon>Streptophyta</taxon>
        <taxon>Embryophyta</taxon>
        <taxon>Tracheophyta</taxon>
        <taxon>Spermatophyta</taxon>
        <taxon>Magnoliopsida</taxon>
        <taxon>eudicotyledons</taxon>
        <taxon>Gunneridae</taxon>
        <taxon>Pentapetalae</taxon>
        <taxon>asterids</taxon>
        <taxon>lamiids</taxon>
        <taxon>Gentianales</taxon>
        <taxon>Rubiaceae</taxon>
        <taxon>Rubioideae</taxon>
        <taxon>Spermacoceae</taxon>
        <taxon>Hedyotis-Oldenlandia complex</taxon>
        <taxon>Oldenlandia</taxon>
    </lineage>
</organism>
<dbReference type="InterPro" id="IPR050232">
    <property type="entry name" value="FBL13/AtMIF1-like"/>
</dbReference>
<feature type="domain" description="FBD" evidence="1">
    <location>
        <begin position="196"/>
        <end position="267"/>
    </location>
</feature>
<name>A0AAV1EDP0_OLDCO</name>
<evidence type="ECO:0000313" key="2">
    <source>
        <dbReference type="EMBL" id="CAI9117804.1"/>
    </source>
</evidence>
<dbReference type="EMBL" id="OX459126">
    <property type="protein sequence ID" value="CAI9117804.1"/>
    <property type="molecule type" value="Genomic_DNA"/>
</dbReference>
<dbReference type="InterPro" id="IPR006566">
    <property type="entry name" value="FBD"/>
</dbReference>